<reference evidence="1 2" key="1">
    <citation type="journal article" date="2008" name="PLoS ONE">
        <title>Environmental adaptation: genomic analysis of the piezotolerant and psychrotolerant deep-sea iron reducing bacterium Shewanella piezotolerans WP3.</title>
        <authorList>
            <person name="Wang F."/>
            <person name="Wang J."/>
            <person name="Jian H."/>
            <person name="Zhang B."/>
            <person name="Li S."/>
            <person name="Wang F."/>
            <person name="Zeng X."/>
            <person name="Gao L."/>
            <person name="Bartlett D.H."/>
            <person name="Yu J."/>
            <person name="Hu S."/>
            <person name="Xiao X."/>
        </authorList>
    </citation>
    <scope>NUCLEOTIDE SEQUENCE [LARGE SCALE GENOMIC DNA]</scope>
    <source>
        <strain evidence="2">WP3 / JCM 13877</strain>
    </source>
</reference>
<evidence type="ECO:0000313" key="2">
    <source>
        <dbReference type="Proteomes" id="UP000000753"/>
    </source>
</evidence>
<evidence type="ECO:0000313" key="1">
    <source>
        <dbReference type="EMBL" id="ACJ29249.1"/>
    </source>
</evidence>
<dbReference type="EMBL" id="CP000472">
    <property type="protein sequence ID" value="ACJ29249.1"/>
    <property type="molecule type" value="Genomic_DNA"/>
</dbReference>
<dbReference type="AlphaFoldDB" id="B8CP05"/>
<dbReference type="Proteomes" id="UP000000753">
    <property type="component" value="Chromosome"/>
</dbReference>
<proteinExistence type="predicted"/>
<dbReference type="KEGG" id="swp:swp_2509"/>
<dbReference type="OrthoDB" id="6272842at2"/>
<name>B8CP05_SHEPW</name>
<dbReference type="RefSeq" id="WP_020912607.1">
    <property type="nucleotide sequence ID" value="NC_011566.1"/>
</dbReference>
<organism evidence="1 2">
    <name type="scientific">Shewanella piezotolerans (strain WP3 / JCM 13877)</name>
    <dbReference type="NCBI Taxonomy" id="225849"/>
    <lineage>
        <taxon>Bacteria</taxon>
        <taxon>Pseudomonadati</taxon>
        <taxon>Pseudomonadota</taxon>
        <taxon>Gammaproteobacteria</taxon>
        <taxon>Alteromonadales</taxon>
        <taxon>Shewanellaceae</taxon>
        <taxon>Shewanella</taxon>
    </lineage>
</organism>
<protein>
    <submittedName>
        <fullName evidence="1">Uncharacterized protein</fullName>
    </submittedName>
</protein>
<accession>B8CP05</accession>
<keyword evidence="2" id="KW-1185">Reference proteome</keyword>
<dbReference type="eggNOG" id="ENOG5031JW3">
    <property type="taxonomic scope" value="Bacteria"/>
</dbReference>
<dbReference type="HOGENOM" id="CLU_2452939_0_0_6"/>
<sequence length="89" mass="9771">MAQRNRTFFNQTSNTHAPCSFSILVSVVVLNMIYSSAFGGVNQQGVTAKENPSLIAKSRYSAGLICKDRGWEFCASWANIKRIPGSRIA</sequence>
<gene>
    <name evidence="1" type="ordered locus">swp_2509</name>
</gene>